<evidence type="ECO:0000313" key="2">
    <source>
        <dbReference type="EMBL" id="VYT69556.1"/>
    </source>
</evidence>
<dbReference type="EMBL" id="CACRTN010000009">
    <property type="protein sequence ID" value="VYT69556.1"/>
    <property type="molecule type" value="Genomic_DNA"/>
</dbReference>
<sequence length="120" mass="13296">MNSVLRGAMVICALLMLIFVTRKLRKSQFDTADSLFWLFVSGCLLIVAIFPGIAYFFSNLLGIQSPSNFVFLAVIGLLMIREFTIQAQLAQLRRKTVTLAQDVALHRTPAMGSNPSEGDK</sequence>
<gene>
    <name evidence="2" type="ORF">CILFYP54_01300</name>
</gene>
<protein>
    <recommendedName>
        <fullName evidence="3">DUF2304 domain-containing protein</fullName>
    </recommendedName>
</protein>
<keyword evidence="1" id="KW-1133">Transmembrane helix</keyword>
<evidence type="ECO:0000256" key="1">
    <source>
        <dbReference type="SAM" id="Phobius"/>
    </source>
</evidence>
<dbReference type="Pfam" id="PF10066">
    <property type="entry name" value="DUF2304"/>
    <property type="match status" value="1"/>
</dbReference>
<reference evidence="2" key="1">
    <citation type="submission" date="2019-11" db="EMBL/GenBank/DDBJ databases">
        <authorList>
            <person name="Feng L."/>
        </authorList>
    </citation>
    <scope>NUCLEOTIDE SEQUENCE</scope>
    <source>
        <strain evidence="2">CintestinalisLFYP54</strain>
    </source>
</reference>
<keyword evidence="1" id="KW-0812">Transmembrane</keyword>
<dbReference type="InterPro" id="IPR019277">
    <property type="entry name" value="DUF2304"/>
</dbReference>
<accession>A0A6N2YUM4</accession>
<evidence type="ECO:0008006" key="3">
    <source>
        <dbReference type="Google" id="ProtNLM"/>
    </source>
</evidence>
<dbReference type="AlphaFoldDB" id="A0A6N2YUM4"/>
<name>A0A6N2YUM4_9ACTN</name>
<feature type="transmembrane region" description="Helical" evidence="1">
    <location>
        <begin position="36"/>
        <end position="57"/>
    </location>
</feature>
<proteinExistence type="predicted"/>
<organism evidence="2">
    <name type="scientific">Collinsella intestinalis</name>
    <dbReference type="NCBI Taxonomy" id="147207"/>
    <lineage>
        <taxon>Bacteria</taxon>
        <taxon>Bacillati</taxon>
        <taxon>Actinomycetota</taxon>
        <taxon>Coriobacteriia</taxon>
        <taxon>Coriobacteriales</taxon>
        <taxon>Coriobacteriaceae</taxon>
        <taxon>Collinsella</taxon>
    </lineage>
</organism>
<dbReference type="RefSeq" id="WP_156848150.1">
    <property type="nucleotide sequence ID" value="NZ_CACRTN010000009.1"/>
</dbReference>
<feature type="transmembrane region" description="Helical" evidence="1">
    <location>
        <begin position="6"/>
        <end position="24"/>
    </location>
</feature>
<feature type="transmembrane region" description="Helical" evidence="1">
    <location>
        <begin position="69"/>
        <end position="85"/>
    </location>
</feature>
<keyword evidence="1" id="KW-0472">Membrane</keyword>